<sequence length="390" mass="43628">MVVTESNLFEGKMKLRITDMKGEEAIVEVDPSTLVEKVKEKFLWNCAAMTSPEASKSVLYFKLVHVTSGNVLSDSSTLTQEGIKDGDYLLLLKRRVPSTTSLSEQDLNKAPDAEDIAKATEGVPVKNTDRKPENLPPVAEFSKELRKILITLLDTTHRLLSLNTEAVDLVLQASEILTHKKASQVDPSALKQLQEMGFAENRATKALILNKMNPVDAMEWLLKHDGDADIDQPIVEMPESVVDDSEGATNHTEVEENLLLFKRFRQRKFKPNQRALLRLKEMGFEEKDILDALKVCGNSEKSACDWLLGDKTPTVEDMQQGIDPKSSLFQAIVNDPVVLLGLNNPRTLLGFEHMLENPHTSSEYLSDSVIGPVLIQISRIYQTERQFSLS</sequence>
<feature type="domain" description="UBA" evidence="5">
    <location>
        <begin position="184"/>
        <end position="224"/>
    </location>
</feature>
<dbReference type="InterPro" id="IPR009060">
    <property type="entry name" value="UBA-like_sf"/>
</dbReference>
<evidence type="ECO:0000256" key="1">
    <source>
        <dbReference type="ARBA" id="ARBA00004496"/>
    </source>
</evidence>
<dbReference type="Proteomes" id="UP000694865">
    <property type="component" value="Unplaced"/>
</dbReference>
<dbReference type="PROSITE" id="PS50053">
    <property type="entry name" value="UBIQUITIN_2"/>
    <property type="match status" value="1"/>
</dbReference>
<dbReference type="InterPro" id="IPR015940">
    <property type="entry name" value="UBA"/>
</dbReference>
<dbReference type="SUPFAM" id="SSF54236">
    <property type="entry name" value="Ubiquitin-like"/>
    <property type="match status" value="1"/>
</dbReference>
<evidence type="ECO:0000313" key="7">
    <source>
        <dbReference type="Proteomes" id="UP000694865"/>
    </source>
</evidence>
<dbReference type="PANTHER" id="PTHR46738">
    <property type="entry name" value="UBIQUITIN-ASSOCIATED DOMAIN-CONTAINING PROTEIN 1"/>
    <property type="match status" value="1"/>
</dbReference>
<feature type="domain" description="UBA" evidence="5">
    <location>
        <begin position="270"/>
        <end position="310"/>
    </location>
</feature>
<gene>
    <name evidence="8" type="primary">LOC100370701</name>
</gene>
<dbReference type="CDD" id="cd14303">
    <property type="entry name" value="UBA1_KPC2"/>
    <property type="match status" value="1"/>
</dbReference>
<dbReference type="SUPFAM" id="SSF46934">
    <property type="entry name" value="UBA-like"/>
    <property type="match status" value="2"/>
</dbReference>
<dbReference type="InterPro" id="IPR041926">
    <property type="entry name" value="UBA1_UBAC1"/>
</dbReference>
<comment type="subcellular location">
    <subcellularLocation>
        <location evidence="1">Cytoplasm</location>
    </subcellularLocation>
</comment>
<name>A0ABM0GMA1_SACKO</name>
<dbReference type="InterPro" id="IPR052476">
    <property type="entry name" value="UBAC1"/>
</dbReference>
<organism evidence="7 8">
    <name type="scientific">Saccoglossus kowalevskii</name>
    <name type="common">Acorn worm</name>
    <dbReference type="NCBI Taxonomy" id="10224"/>
    <lineage>
        <taxon>Eukaryota</taxon>
        <taxon>Metazoa</taxon>
        <taxon>Hemichordata</taxon>
        <taxon>Enteropneusta</taxon>
        <taxon>Harrimaniidae</taxon>
        <taxon>Saccoglossus</taxon>
    </lineage>
</organism>
<dbReference type="PROSITE" id="PS50030">
    <property type="entry name" value="UBA"/>
    <property type="match status" value="2"/>
</dbReference>
<keyword evidence="7" id="KW-1185">Reference proteome</keyword>
<dbReference type="Pfam" id="PF23326">
    <property type="entry name" value="UBL_UBAC1"/>
    <property type="match status" value="1"/>
</dbReference>
<dbReference type="InterPro" id="IPR000626">
    <property type="entry name" value="Ubiquitin-like_dom"/>
</dbReference>
<evidence type="ECO:0000259" key="6">
    <source>
        <dbReference type="PROSITE" id="PS50053"/>
    </source>
</evidence>
<dbReference type="Gene3D" id="1.10.8.10">
    <property type="entry name" value="DNA helicase RuvA subunit, C-terminal domain"/>
    <property type="match status" value="2"/>
</dbReference>
<feature type="region of interest" description="Disordered" evidence="4">
    <location>
        <begin position="101"/>
        <end position="136"/>
    </location>
</feature>
<evidence type="ECO:0000259" key="5">
    <source>
        <dbReference type="PROSITE" id="PS50030"/>
    </source>
</evidence>
<protein>
    <submittedName>
        <fullName evidence="8">Ubiquitin-associated domain-containing protein 1-like</fullName>
    </submittedName>
</protein>
<keyword evidence="2" id="KW-0963">Cytoplasm</keyword>
<dbReference type="RefSeq" id="XP_002733047.1">
    <property type="nucleotide sequence ID" value="XM_002733001.2"/>
</dbReference>
<dbReference type="SMART" id="SM00165">
    <property type="entry name" value="UBA"/>
    <property type="match status" value="2"/>
</dbReference>
<dbReference type="GeneID" id="100370701"/>
<proteinExistence type="predicted"/>
<evidence type="ECO:0000313" key="8">
    <source>
        <dbReference type="RefSeq" id="XP_002733047.1"/>
    </source>
</evidence>
<feature type="compositionally biased region" description="Basic and acidic residues" evidence="4">
    <location>
        <begin position="106"/>
        <end position="118"/>
    </location>
</feature>
<evidence type="ECO:0000256" key="3">
    <source>
        <dbReference type="ARBA" id="ARBA00022737"/>
    </source>
</evidence>
<dbReference type="Pfam" id="PF22562">
    <property type="entry name" value="UBA_7"/>
    <property type="match status" value="1"/>
</dbReference>
<dbReference type="Gene3D" id="3.10.20.90">
    <property type="entry name" value="Phosphatidylinositol 3-kinase Catalytic Subunit, Chain A, domain 1"/>
    <property type="match status" value="1"/>
</dbReference>
<dbReference type="CDD" id="cd14304">
    <property type="entry name" value="UBA2_KPC2"/>
    <property type="match status" value="1"/>
</dbReference>
<dbReference type="PANTHER" id="PTHR46738:SF1">
    <property type="entry name" value="UBIQUITIN-ASSOCIATED DOMAIN-CONTAINING PROTEIN 1"/>
    <property type="match status" value="1"/>
</dbReference>
<dbReference type="InterPro" id="IPR041927">
    <property type="entry name" value="UBA2_UBAC1"/>
</dbReference>
<dbReference type="InterPro" id="IPR057650">
    <property type="entry name" value="UBL_UBAC1"/>
</dbReference>
<dbReference type="InterPro" id="IPR029071">
    <property type="entry name" value="Ubiquitin-like_domsf"/>
</dbReference>
<accession>A0ABM0GMA1</accession>
<reference evidence="8" key="1">
    <citation type="submission" date="2025-08" db="UniProtKB">
        <authorList>
            <consortium name="RefSeq"/>
        </authorList>
    </citation>
    <scope>IDENTIFICATION</scope>
    <source>
        <tissue evidence="8">Testes</tissue>
    </source>
</reference>
<evidence type="ECO:0000256" key="4">
    <source>
        <dbReference type="SAM" id="MobiDB-lite"/>
    </source>
</evidence>
<evidence type="ECO:0000256" key="2">
    <source>
        <dbReference type="ARBA" id="ARBA00022490"/>
    </source>
</evidence>
<keyword evidence="3" id="KW-0677">Repeat</keyword>
<dbReference type="Pfam" id="PF00627">
    <property type="entry name" value="UBA"/>
    <property type="match status" value="1"/>
</dbReference>
<feature type="domain" description="Ubiquitin-like" evidence="6">
    <location>
        <begin position="13"/>
        <end position="98"/>
    </location>
</feature>